<feature type="region of interest" description="Disordered" evidence="1">
    <location>
        <begin position="52"/>
        <end position="82"/>
    </location>
</feature>
<evidence type="ECO:0000256" key="1">
    <source>
        <dbReference type="SAM" id="MobiDB-lite"/>
    </source>
</evidence>
<evidence type="ECO:0000313" key="2">
    <source>
        <dbReference type="EMBL" id="KAJ4441808.1"/>
    </source>
</evidence>
<gene>
    <name evidence="2" type="ORF">ANN_11667</name>
</gene>
<dbReference type="Proteomes" id="UP001148838">
    <property type="component" value="Unassembled WGS sequence"/>
</dbReference>
<dbReference type="EMBL" id="JAJSOF020000015">
    <property type="protein sequence ID" value="KAJ4441808.1"/>
    <property type="molecule type" value="Genomic_DNA"/>
</dbReference>
<accession>A0ABQ8T5N6</accession>
<comment type="caution">
    <text evidence="2">The sequence shown here is derived from an EMBL/GenBank/DDBJ whole genome shotgun (WGS) entry which is preliminary data.</text>
</comment>
<keyword evidence="3" id="KW-1185">Reference proteome</keyword>
<sequence length="82" mass="8774">MAGLCEGGNEPPGSLKATNVCRGTMLSCHANPRRGVGHLGGGRWKGQAVRIPNSQSTMPRGPNVNISSDVRPDYSAVQRRRF</sequence>
<evidence type="ECO:0000313" key="3">
    <source>
        <dbReference type="Proteomes" id="UP001148838"/>
    </source>
</evidence>
<name>A0ABQ8T5N6_PERAM</name>
<proteinExistence type="predicted"/>
<organism evidence="2 3">
    <name type="scientific">Periplaneta americana</name>
    <name type="common">American cockroach</name>
    <name type="synonym">Blatta americana</name>
    <dbReference type="NCBI Taxonomy" id="6978"/>
    <lineage>
        <taxon>Eukaryota</taxon>
        <taxon>Metazoa</taxon>
        <taxon>Ecdysozoa</taxon>
        <taxon>Arthropoda</taxon>
        <taxon>Hexapoda</taxon>
        <taxon>Insecta</taxon>
        <taxon>Pterygota</taxon>
        <taxon>Neoptera</taxon>
        <taxon>Polyneoptera</taxon>
        <taxon>Dictyoptera</taxon>
        <taxon>Blattodea</taxon>
        <taxon>Blattoidea</taxon>
        <taxon>Blattidae</taxon>
        <taxon>Blattinae</taxon>
        <taxon>Periplaneta</taxon>
    </lineage>
</organism>
<feature type="compositionally biased region" description="Polar residues" evidence="1">
    <location>
        <begin position="52"/>
        <end position="68"/>
    </location>
</feature>
<reference evidence="2 3" key="1">
    <citation type="journal article" date="2022" name="Allergy">
        <title>Genome assembly and annotation of Periplaneta americana reveal a comprehensive cockroach allergen profile.</title>
        <authorList>
            <person name="Wang L."/>
            <person name="Xiong Q."/>
            <person name="Saelim N."/>
            <person name="Wang L."/>
            <person name="Nong W."/>
            <person name="Wan A.T."/>
            <person name="Shi M."/>
            <person name="Liu X."/>
            <person name="Cao Q."/>
            <person name="Hui J.H.L."/>
            <person name="Sookrung N."/>
            <person name="Leung T.F."/>
            <person name="Tungtrongchitr A."/>
            <person name="Tsui S.K.W."/>
        </authorList>
    </citation>
    <scope>NUCLEOTIDE SEQUENCE [LARGE SCALE GENOMIC DNA]</scope>
    <source>
        <strain evidence="2">PWHHKU_190912</strain>
    </source>
</reference>
<protein>
    <submittedName>
        <fullName evidence="2">Uncharacterized protein</fullName>
    </submittedName>
</protein>